<organism evidence="2 3">
    <name type="scientific">Bradyrhizobium icense</name>
    <dbReference type="NCBI Taxonomy" id="1274631"/>
    <lineage>
        <taxon>Bacteria</taxon>
        <taxon>Pseudomonadati</taxon>
        <taxon>Pseudomonadota</taxon>
        <taxon>Alphaproteobacteria</taxon>
        <taxon>Hyphomicrobiales</taxon>
        <taxon>Nitrobacteraceae</taxon>
        <taxon>Bradyrhizobium</taxon>
    </lineage>
</organism>
<accession>A0A1B1UDV3</accession>
<dbReference type="STRING" id="1274631.LMTR13_12885"/>
<dbReference type="AlphaFoldDB" id="A0A1B1UDV3"/>
<evidence type="ECO:0000313" key="2">
    <source>
        <dbReference type="EMBL" id="ANW00933.1"/>
    </source>
</evidence>
<protein>
    <submittedName>
        <fullName evidence="2">Uncharacterized protein</fullName>
    </submittedName>
</protein>
<keyword evidence="1" id="KW-0732">Signal</keyword>
<keyword evidence="3" id="KW-1185">Reference proteome</keyword>
<feature type="chain" id="PRO_5008530487" evidence="1">
    <location>
        <begin position="21"/>
        <end position="121"/>
    </location>
</feature>
<evidence type="ECO:0000256" key="1">
    <source>
        <dbReference type="SAM" id="SignalP"/>
    </source>
</evidence>
<dbReference type="EMBL" id="CP016428">
    <property type="protein sequence ID" value="ANW00933.1"/>
    <property type="molecule type" value="Genomic_DNA"/>
</dbReference>
<sequence>MKFRYLALGAALLAGIPAYAHEPKGSHGGRVGDAGAYHAELVVKDKTIEIFLTGEDDKPIDPKGFKGVAIFNLGGKAERITLAPSEKNALSGTSATALPAHLKGAVQFTAPDGKTATARFD</sequence>
<gene>
    <name evidence="2" type="ORF">LMTR13_12885</name>
</gene>
<name>A0A1B1UDV3_9BRAD</name>
<feature type="signal peptide" evidence="1">
    <location>
        <begin position="1"/>
        <end position="20"/>
    </location>
</feature>
<dbReference type="OrthoDB" id="7915804at2"/>
<dbReference type="RefSeq" id="WP_065728204.1">
    <property type="nucleotide sequence ID" value="NZ_CP016428.1"/>
</dbReference>
<dbReference type="Proteomes" id="UP000092839">
    <property type="component" value="Chromosome"/>
</dbReference>
<evidence type="ECO:0000313" key="3">
    <source>
        <dbReference type="Proteomes" id="UP000092839"/>
    </source>
</evidence>
<dbReference type="KEGG" id="bic:LMTR13_12885"/>
<reference evidence="2 3" key="1">
    <citation type="submission" date="2016-07" db="EMBL/GenBank/DDBJ databases">
        <title>Complete genome sequence of Bradyrhizobium icense LMTR 13T, a potential inoculant strain isolated from lima bean (Phaseolus lunatus) in Peru.</title>
        <authorList>
            <person name="Ormeno-Orrillo E."/>
            <person name="Duran D."/>
            <person name="Rogel M.A."/>
            <person name="Rey L."/>
            <person name="Imperial J."/>
            <person name="Ruiz-Argueso T."/>
            <person name="Martinez-Romero E."/>
        </authorList>
    </citation>
    <scope>NUCLEOTIDE SEQUENCE [LARGE SCALE GENOMIC DNA]</scope>
    <source>
        <strain evidence="2 3">LMTR 13</strain>
    </source>
</reference>
<proteinExistence type="predicted"/>